<dbReference type="Pfam" id="PF00528">
    <property type="entry name" value="BPD_transp_1"/>
    <property type="match status" value="1"/>
</dbReference>
<evidence type="ECO:0000313" key="9">
    <source>
        <dbReference type="EMBL" id="PKY65751.1"/>
    </source>
</evidence>
<dbReference type="GO" id="GO:0031460">
    <property type="term" value="P:glycine betaine transport"/>
    <property type="evidence" value="ECO:0007669"/>
    <property type="project" value="TreeGrafter"/>
</dbReference>
<accession>A0A2I1I3T0</accession>
<dbReference type="InterPro" id="IPR051204">
    <property type="entry name" value="ABC_transp_perm/SBD"/>
</dbReference>
<comment type="similarity">
    <text evidence="6">Belongs to the binding-protein-dependent transport system permease family.</text>
</comment>
<feature type="transmembrane region" description="Helical" evidence="6">
    <location>
        <begin position="180"/>
        <end position="204"/>
    </location>
</feature>
<dbReference type="InterPro" id="IPR035906">
    <property type="entry name" value="MetI-like_sf"/>
</dbReference>
<evidence type="ECO:0000256" key="6">
    <source>
        <dbReference type="RuleBase" id="RU363032"/>
    </source>
</evidence>
<feature type="domain" description="ABC transmembrane type-1" evidence="8">
    <location>
        <begin position="15"/>
        <end position="197"/>
    </location>
</feature>
<feature type="transmembrane region" description="Helical" evidence="6">
    <location>
        <begin position="20"/>
        <end position="41"/>
    </location>
</feature>
<evidence type="ECO:0000256" key="2">
    <source>
        <dbReference type="ARBA" id="ARBA00022448"/>
    </source>
</evidence>
<keyword evidence="5 6" id="KW-0472">Membrane</keyword>
<reference evidence="9 10" key="1">
    <citation type="submission" date="2017-12" db="EMBL/GenBank/DDBJ databases">
        <title>Phylogenetic diversity of female urinary microbiome.</title>
        <authorList>
            <person name="Thomas-White K."/>
            <person name="Wolfe A.J."/>
        </authorList>
    </citation>
    <scope>NUCLEOTIDE SEQUENCE [LARGE SCALE GENOMIC DNA]</scope>
    <source>
        <strain evidence="9 10">UMB0250</strain>
    </source>
</reference>
<feature type="transmembrane region" description="Helical" evidence="6">
    <location>
        <begin position="132"/>
        <end position="160"/>
    </location>
</feature>
<feature type="transmembrane region" description="Helical" evidence="6">
    <location>
        <begin position="53"/>
        <end position="77"/>
    </location>
</feature>
<dbReference type="GO" id="GO:0055085">
    <property type="term" value="P:transmembrane transport"/>
    <property type="evidence" value="ECO:0007669"/>
    <property type="project" value="InterPro"/>
</dbReference>
<feature type="region of interest" description="Disordered" evidence="7">
    <location>
        <begin position="209"/>
        <end position="230"/>
    </location>
</feature>
<dbReference type="EMBL" id="PKKJ01000015">
    <property type="protein sequence ID" value="PKY65751.1"/>
    <property type="molecule type" value="Genomic_DNA"/>
</dbReference>
<dbReference type="Gene3D" id="1.10.3720.10">
    <property type="entry name" value="MetI-like"/>
    <property type="match status" value="1"/>
</dbReference>
<dbReference type="PANTHER" id="PTHR30177:SF4">
    <property type="entry name" value="OSMOPROTECTANT IMPORT PERMEASE PROTEIN OSMW"/>
    <property type="match status" value="1"/>
</dbReference>
<sequence>MSWLSQNYLLLWELTVAHLRIAIPAILVAVIISIPVGWAATRSKRWGSPLLTALSLLYAIPSLPMLVVIPVIVGIALRSELNIIIVLALYGIAVLIRQVANALTSLPASVLESADAAGMSSWRKFIGVELPLALPVIIAGVRVVVVSTVSLVTVGAFIGIRSLGTLFTDGFQRGLVSEVFAGLVATVLVALVLDALTIAVGALLTPWTRPGSAPHRSPVSSPRLKAEVAA</sequence>
<comment type="caution">
    <text evidence="9">The sequence shown here is derived from an EMBL/GenBank/DDBJ whole genome shotgun (WGS) entry which is preliminary data.</text>
</comment>
<organism evidence="9 10">
    <name type="scientific">Schaalia turicensis</name>
    <dbReference type="NCBI Taxonomy" id="131111"/>
    <lineage>
        <taxon>Bacteria</taxon>
        <taxon>Bacillati</taxon>
        <taxon>Actinomycetota</taxon>
        <taxon>Actinomycetes</taxon>
        <taxon>Actinomycetales</taxon>
        <taxon>Actinomycetaceae</taxon>
        <taxon>Schaalia</taxon>
    </lineage>
</organism>
<gene>
    <name evidence="9" type="ORF">CYJ25_07905</name>
</gene>
<dbReference type="RefSeq" id="WP_101628612.1">
    <property type="nucleotide sequence ID" value="NZ_PKKJ01000015.1"/>
</dbReference>
<protein>
    <submittedName>
        <fullName evidence="9">ABC transporter permease</fullName>
    </submittedName>
</protein>
<feature type="transmembrane region" description="Helical" evidence="6">
    <location>
        <begin position="83"/>
        <end position="111"/>
    </location>
</feature>
<dbReference type="OrthoDB" id="3233284at2"/>
<evidence type="ECO:0000259" key="8">
    <source>
        <dbReference type="PROSITE" id="PS50928"/>
    </source>
</evidence>
<name>A0A2I1I3T0_9ACTO</name>
<evidence type="ECO:0000256" key="7">
    <source>
        <dbReference type="SAM" id="MobiDB-lite"/>
    </source>
</evidence>
<dbReference type="GO" id="GO:0005886">
    <property type="term" value="C:plasma membrane"/>
    <property type="evidence" value="ECO:0007669"/>
    <property type="project" value="UniProtKB-SubCell"/>
</dbReference>
<dbReference type="PROSITE" id="PS50928">
    <property type="entry name" value="ABC_TM1"/>
    <property type="match status" value="1"/>
</dbReference>
<dbReference type="InterPro" id="IPR000515">
    <property type="entry name" value="MetI-like"/>
</dbReference>
<proteinExistence type="inferred from homology"/>
<evidence type="ECO:0000256" key="1">
    <source>
        <dbReference type="ARBA" id="ARBA00004141"/>
    </source>
</evidence>
<dbReference type="CDD" id="cd06261">
    <property type="entry name" value="TM_PBP2"/>
    <property type="match status" value="1"/>
</dbReference>
<dbReference type="PANTHER" id="PTHR30177">
    <property type="entry name" value="GLYCINE BETAINE/L-PROLINE TRANSPORT SYSTEM PERMEASE PROTEIN PROW"/>
    <property type="match status" value="1"/>
</dbReference>
<evidence type="ECO:0000256" key="3">
    <source>
        <dbReference type="ARBA" id="ARBA00022692"/>
    </source>
</evidence>
<comment type="subcellular location">
    <subcellularLocation>
        <location evidence="6">Cell membrane</location>
        <topology evidence="6">Multi-pass membrane protein</topology>
    </subcellularLocation>
    <subcellularLocation>
        <location evidence="1">Membrane</location>
        <topology evidence="1">Multi-pass membrane protein</topology>
    </subcellularLocation>
</comment>
<dbReference type="Proteomes" id="UP000234545">
    <property type="component" value="Unassembled WGS sequence"/>
</dbReference>
<evidence type="ECO:0000256" key="5">
    <source>
        <dbReference type="ARBA" id="ARBA00023136"/>
    </source>
</evidence>
<keyword evidence="3 6" id="KW-0812">Transmembrane</keyword>
<dbReference type="SUPFAM" id="SSF161098">
    <property type="entry name" value="MetI-like"/>
    <property type="match status" value="1"/>
</dbReference>
<keyword evidence="2 6" id="KW-0813">Transport</keyword>
<dbReference type="AlphaFoldDB" id="A0A2I1I3T0"/>
<evidence type="ECO:0000256" key="4">
    <source>
        <dbReference type="ARBA" id="ARBA00022989"/>
    </source>
</evidence>
<evidence type="ECO:0000313" key="10">
    <source>
        <dbReference type="Proteomes" id="UP000234545"/>
    </source>
</evidence>
<keyword evidence="4 6" id="KW-1133">Transmembrane helix</keyword>